<dbReference type="EMBL" id="CAJNNV010020633">
    <property type="protein sequence ID" value="CAE8607148.1"/>
    <property type="molecule type" value="Genomic_DNA"/>
</dbReference>
<evidence type="ECO:0000313" key="4">
    <source>
        <dbReference type="EMBL" id="CAE8607148.1"/>
    </source>
</evidence>
<evidence type="ECO:0000256" key="1">
    <source>
        <dbReference type="ARBA" id="ARBA00013191"/>
    </source>
</evidence>
<dbReference type="GO" id="GO:0006633">
    <property type="term" value="P:fatty acid biosynthetic process"/>
    <property type="evidence" value="ECO:0007669"/>
    <property type="project" value="TreeGrafter"/>
</dbReference>
<name>A0A813F349_POLGL</name>
<dbReference type="EC" id="2.3.1.41" evidence="1"/>
<evidence type="ECO:0000256" key="2">
    <source>
        <dbReference type="ARBA" id="ARBA00022679"/>
    </source>
</evidence>
<dbReference type="PANTHER" id="PTHR11712">
    <property type="entry name" value="POLYKETIDE SYNTHASE-RELATED"/>
    <property type="match status" value="1"/>
</dbReference>
<feature type="non-terminal residue" evidence="4">
    <location>
        <position position="1"/>
    </location>
</feature>
<gene>
    <name evidence="4" type="ORF">PGLA1383_LOCUS25090</name>
</gene>
<reference evidence="4" key="1">
    <citation type="submission" date="2021-02" db="EMBL/GenBank/DDBJ databases">
        <authorList>
            <person name="Dougan E. K."/>
            <person name="Rhodes N."/>
            <person name="Thang M."/>
            <person name="Chan C."/>
        </authorList>
    </citation>
    <scope>NUCLEOTIDE SEQUENCE</scope>
</reference>
<evidence type="ECO:0000259" key="3">
    <source>
        <dbReference type="Pfam" id="PF00109"/>
    </source>
</evidence>
<dbReference type="Gene3D" id="3.40.47.10">
    <property type="match status" value="1"/>
</dbReference>
<feature type="domain" description="Beta-ketoacyl synthase-like N-terminal" evidence="3">
    <location>
        <begin position="31"/>
        <end position="135"/>
    </location>
</feature>
<protein>
    <recommendedName>
        <fullName evidence="1">beta-ketoacyl-[acyl-carrier-protein] synthase I</fullName>
        <ecNumber evidence="1">2.3.1.41</ecNumber>
    </recommendedName>
</protein>
<dbReference type="GO" id="GO:0004315">
    <property type="term" value="F:3-oxoacyl-[acyl-carrier-protein] synthase activity"/>
    <property type="evidence" value="ECO:0007669"/>
    <property type="project" value="UniProtKB-EC"/>
</dbReference>
<dbReference type="Proteomes" id="UP000654075">
    <property type="component" value="Unassembled WGS sequence"/>
</dbReference>
<keyword evidence="2" id="KW-0808">Transferase</keyword>
<dbReference type="SUPFAM" id="SSF53901">
    <property type="entry name" value="Thiolase-like"/>
    <property type="match status" value="1"/>
</dbReference>
<dbReference type="OrthoDB" id="1927131at2759"/>
<proteinExistence type="predicted"/>
<organism evidence="4 5">
    <name type="scientific">Polarella glacialis</name>
    <name type="common">Dinoflagellate</name>
    <dbReference type="NCBI Taxonomy" id="89957"/>
    <lineage>
        <taxon>Eukaryota</taxon>
        <taxon>Sar</taxon>
        <taxon>Alveolata</taxon>
        <taxon>Dinophyceae</taxon>
        <taxon>Suessiales</taxon>
        <taxon>Suessiaceae</taxon>
        <taxon>Polarella</taxon>
    </lineage>
</organism>
<sequence>SGIKAVEGFDTEGWPTRFAGQITDYDCGEYIPAKQARRLDPFLKYSLVSGQQALADAGIKIGSDAFNALDKTMCGILVGSGMGGIDTIQQSAAALEKGGPKKVSPFFIPYGITNMGSGMLAIETGFMSVNYSIST</sequence>
<dbReference type="Pfam" id="PF00109">
    <property type="entry name" value="ketoacyl-synt"/>
    <property type="match status" value="1"/>
</dbReference>
<dbReference type="InterPro" id="IPR014030">
    <property type="entry name" value="Ketoacyl_synth_N"/>
</dbReference>
<accession>A0A813F349</accession>
<dbReference type="InterPro" id="IPR016039">
    <property type="entry name" value="Thiolase-like"/>
</dbReference>
<feature type="non-terminal residue" evidence="4">
    <location>
        <position position="135"/>
    </location>
</feature>
<keyword evidence="5" id="KW-1185">Reference proteome</keyword>
<dbReference type="PANTHER" id="PTHR11712:SF336">
    <property type="entry name" value="3-OXOACYL-[ACYL-CARRIER-PROTEIN] SYNTHASE, MITOCHONDRIAL"/>
    <property type="match status" value="1"/>
</dbReference>
<dbReference type="AlphaFoldDB" id="A0A813F349"/>
<dbReference type="InterPro" id="IPR000794">
    <property type="entry name" value="Beta-ketoacyl_synthase"/>
</dbReference>
<evidence type="ECO:0000313" key="5">
    <source>
        <dbReference type="Proteomes" id="UP000654075"/>
    </source>
</evidence>
<comment type="caution">
    <text evidence="4">The sequence shown here is derived from an EMBL/GenBank/DDBJ whole genome shotgun (WGS) entry which is preliminary data.</text>
</comment>
<dbReference type="GO" id="GO:0005739">
    <property type="term" value="C:mitochondrion"/>
    <property type="evidence" value="ECO:0007669"/>
    <property type="project" value="TreeGrafter"/>
</dbReference>